<dbReference type="AlphaFoldDB" id="A0A2D2ASK9"/>
<name>A0A2D2ASK9_9CAUL</name>
<evidence type="ECO:0000313" key="2">
    <source>
        <dbReference type="EMBL" id="ATQ40989.1"/>
    </source>
</evidence>
<keyword evidence="3" id="KW-1185">Reference proteome</keyword>
<dbReference type="Pfam" id="PF13847">
    <property type="entry name" value="Methyltransf_31"/>
    <property type="match status" value="1"/>
</dbReference>
<dbReference type="KEGG" id="cmb:CSW64_00480"/>
<proteinExistence type="predicted"/>
<dbReference type="EMBL" id="CP024201">
    <property type="protein sequence ID" value="ATQ40989.1"/>
    <property type="molecule type" value="Genomic_DNA"/>
</dbReference>
<evidence type="ECO:0000259" key="1">
    <source>
        <dbReference type="Pfam" id="PF13847"/>
    </source>
</evidence>
<dbReference type="InterPro" id="IPR025714">
    <property type="entry name" value="Methyltranfer_dom"/>
</dbReference>
<dbReference type="Proteomes" id="UP000228945">
    <property type="component" value="Chromosome"/>
</dbReference>
<dbReference type="SUPFAM" id="SSF53335">
    <property type="entry name" value="S-adenosyl-L-methionine-dependent methyltransferases"/>
    <property type="match status" value="1"/>
</dbReference>
<feature type="domain" description="Methyltransferase" evidence="1">
    <location>
        <begin position="40"/>
        <end position="143"/>
    </location>
</feature>
<dbReference type="CDD" id="cd02440">
    <property type="entry name" value="AdoMet_MTases"/>
    <property type="match status" value="1"/>
</dbReference>
<reference evidence="2 3" key="1">
    <citation type="submission" date="2017-10" db="EMBL/GenBank/DDBJ databases">
        <title>Genome sequence of Caulobacter mirabilis FWC38.</title>
        <authorList>
            <person name="Fiebig A."/>
            <person name="Crosson S."/>
        </authorList>
    </citation>
    <scope>NUCLEOTIDE SEQUENCE [LARGE SCALE GENOMIC DNA]</scope>
    <source>
        <strain evidence="2 3">FWC 38</strain>
    </source>
</reference>
<dbReference type="InterPro" id="IPR029063">
    <property type="entry name" value="SAM-dependent_MTases_sf"/>
</dbReference>
<gene>
    <name evidence="2" type="ORF">CSW64_00480</name>
</gene>
<accession>A0A2D2ASK9</accession>
<organism evidence="2 3">
    <name type="scientific">Caulobacter mirabilis</name>
    <dbReference type="NCBI Taxonomy" id="69666"/>
    <lineage>
        <taxon>Bacteria</taxon>
        <taxon>Pseudomonadati</taxon>
        <taxon>Pseudomonadota</taxon>
        <taxon>Alphaproteobacteria</taxon>
        <taxon>Caulobacterales</taxon>
        <taxon>Caulobacteraceae</taxon>
        <taxon>Caulobacter</taxon>
    </lineage>
</organism>
<dbReference type="PANTHER" id="PTHR43861">
    <property type="entry name" value="TRANS-ACONITATE 2-METHYLTRANSFERASE-RELATED"/>
    <property type="match status" value="1"/>
</dbReference>
<sequence>MSSSYIIQGGEEGRARLSVLSEVMGPYTGALLDRAGPWEGLKVLDAGCGAGDVSRELARRVGPSGSVLGVDGDEVKIAAAWEAGAGLAHLRFAEGDVLDPPDGPFDLIYARFLLSHLTDVPAALAALRGRLTPGGRILVEDVDFGGHFVRPPLPAFEDYVVWYREAAFLRGADAEIGQKLPGLLAEAGFVALDAKAVNPAGLEGPVKVIAALTLEAIAEVLAAERIATRDQVEDALIMLREAADDPGVFMSLPRIVQVVGRTP</sequence>
<evidence type="ECO:0000313" key="3">
    <source>
        <dbReference type="Proteomes" id="UP000228945"/>
    </source>
</evidence>
<dbReference type="RefSeq" id="WP_099620246.1">
    <property type="nucleotide sequence ID" value="NZ_CP024201.1"/>
</dbReference>
<protein>
    <recommendedName>
        <fullName evidence="1">Methyltransferase domain-containing protein</fullName>
    </recommendedName>
</protein>
<dbReference type="Gene3D" id="3.40.50.150">
    <property type="entry name" value="Vaccinia Virus protein VP39"/>
    <property type="match status" value="1"/>
</dbReference>
<dbReference type="OrthoDB" id="5449367at2"/>